<name>V7I9R6_9CLOT</name>
<dbReference type="InterPro" id="IPR036291">
    <property type="entry name" value="NAD(P)-bd_dom_sf"/>
</dbReference>
<dbReference type="InterPro" id="IPR008030">
    <property type="entry name" value="NmrA-like"/>
</dbReference>
<comment type="caution">
    <text evidence="2">The sequence shown here is derived from an EMBL/GenBank/DDBJ whole genome shotgun (WGS) entry which is preliminary data.</text>
</comment>
<dbReference type="Pfam" id="PF05368">
    <property type="entry name" value="NmrA"/>
    <property type="match status" value="1"/>
</dbReference>
<dbReference type="STRING" id="994573.T472_0203705"/>
<keyword evidence="3" id="KW-1185">Reference proteome</keyword>
<dbReference type="Gene3D" id="3.40.50.720">
    <property type="entry name" value="NAD(P)-binding Rossmann-like Domain"/>
    <property type="match status" value="1"/>
</dbReference>
<dbReference type="Proteomes" id="UP000017747">
    <property type="component" value="Unassembled WGS sequence"/>
</dbReference>
<accession>V7I9R6</accession>
<evidence type="ECO:0000259" key="1">
    <source>
        <dbReference type="Pfam" id="PF05368"/>
    </source>
</evidence>
<reference evidence="2 3" key="1">
    <citation type="journal article" date="2014" name="Genome Announc.">
        <title>Genome Sequence of Youngiibacter fragilis, the Type Strain of the Genus Youngiibacter.</title>
        <authorList>
            <person name="Wawrik C.B."/>
            <person name="Callaghan A.V."/>
            <person name="Stamps B.W."/>
            <person name="Wawrik B."/>
        </authorList>
    </citation>
    <scope>NUCLEOTIDE SEQUENCE [LARGE SCALE GENOMIC DNA]</scope>
    <source>
        <strain evidence="2 3">232.1</strain>
    </source>
</reference>
<protein>
    <submittedName>
        <fullName evidence="2">NmrA family transcriptional regulator</fullName>
    </submittedName>
</protein>
<sequence length="285" mass="32051">MKILVTGSSGNVGRHVVNELSRLGEEVVAAGTDVEKLGKMFDGGVSVAQFDFMRPETYSNALRDIDRVFLMRPPHLGKPEDIYPFIDSLKEHSIRLVSFLSLMGIEKNPIPPHHRIEKRIEASGIPFVHIRPGFFMQNITGLHLKEIRERDTIFIPAGESRTSLIDGSDVGLAAAAVLHEPERHMNSAYTITGPEAMDYYQAAKVLSDLTGRKITYGKPGILKYRNYCINERGLERKFANVTAALYLMTRMGTAEAVTDDFFRLTGRQPKTFADFVMENLKTFER</sequence>
<evidence type="ECO:0000313" key="2">
    <source>
        <dbReference type="EMBL" id="ETA82079.1"/>
    </source>
</evidence>
<gene>
    <name evidence="2" type="ORF">T472_0203705</name>
</gene>
<feature type="domain" description="NmrA-like" evidence="1">
    <location>
        <begin position="2"/>
        <end position="216"/>
    </location>
</feature>
<organism evidence="2 3">
    <name type="scientific">Youngiibacter fragilis 232.1</name>
    <dbReference type="NCBI Taxonomy" id="994573"/>
    <lineage>
        <taxon>Bacteria</taxon>
        <taxon>Bacillati</taxon>
        <taxon>Bacillota</taxon>
        <taxon>Clostridia</taxon>
        <taxon>Eubacteriales</taxon>
        <taxon>Clostridiaceae</taxon>
        <taxon>Youngiibacter</taxon>
    </lineage>
</organism>
<dbReference type="OrthoDB" id="339107at2"/>
<proteinExistence type="predicted"/>
<dbReference type="EMBL" id="AXUN02000046">
    <property type="protein sequence ID" value="ETA82079.1"/>
    <property type="molecule type" value="Genomic_DNA"/>
</dbReference>
<dbReference type="AlphaFoldDB" id="V7I9R6"/>
<evidence type="ECO:0000313" key="3">
    <source>
        <dbReference type="Proteomes" id="UP000017747"/>
    </source>
</evidence>
<dbReference type="CDD" id="cd05269">
    <property type="entry name" value="TMR_SDR_a"/>
    <property type="match status" value="1"/>
</dbReference>
<dbReference type="PANTHER" id="PTHR43162:SF1">
    <property type="entry name" value="PRESTALK A DIFFERENTIATION PROTEIN A"/>
    <property type="match status" value="1"/>
</dbReference>
<dbReference type="eggNOG" id="COG0702">
    <property type="taxonomic scope" value="Bacteria"/>
</dbReference>
<dbReference type="PATRIC" id="fig|994573.3.peg.703"/>
<dbReference type="PANTHER" id="PTHR43162">
    <property type="match status" value="1"/>
</dbReference>
<dbReference type="SUPFAM" id="SSF51735">
    <property type="entry name" value="NAD(P)-binding Rossmann-fold domains"/>
    <property type="match status" value="1"/>
</dbReference>
<dbReference type="InterPro" id="IPR051604">
    <property type="entry name" value="Ergot_Alk_Oxidoreductase"/>
</dbReference>
<dbReference type="Gene3D" id="3.90.25.10">
    <property type="entry name" value="UDP-galactose 4-epimerase, domain 1"/>
    <property type="match status" value="1"/>
</dbReference>
<dbReference type="RefSeq" id="WP_023386621.1">
    <property type="nucleotide sequence ID" value="NZ_AXUN02000046.1"/>
</dbReference>